<proteinExistence type="predicted"/>
<protein>
    <submittedName>
        <fullName evidence="1">Uncharacterized protein</fullName>
    </submittedName>
</protein>
<accession>L2GXX8</accession>
<dbReference type="VEuPathDB" id="MicrosporidiaDB:VCUG_00523"/>
<name>L2GXX8_VAVCU</name>
<dbReference type="RefSeq" id="XP_008073544.1">
    <property type="nucleotide sequence ID" value="XM_008075353.1"/>
</dbReference>
<dbReference type="OMA" id="MVRENEC"/>
<dbReference type="HOGENOM" id="CLU_1877010_0_0_1"/>
<dbReference type="EMBL" id="GL877409">
    <property type="protein sequence ID" value="ELA47940.1"/>
    <property type="molecule type" value="Genomic_DNA"/>
</dbReference>
<dbReference type="AlphaFoldDB" id="L2GXX8"/>
<dbReference type="GeneID" id="19878410"/>
<sequence>MRTIALLNRSKAAIPKKVQWLKNNILKKNDKILVVALERCTTAYVPAMHRCTWLPAVHRSACTNAPVAYYKSVLCGVSNDKRLVMVRENECARVMEVLERCAIDVVVVGKELLGGDEGLFRMLCACMRMSVVLVPV</sequence>
<evidence type="ECO:0000313" key="2">
    <source>
        <dbReference type="Proteomes" id="UP000011081"/>
    </source>
</evidence>
<dbReference type="InParanoid" id="L2GXX8"/>
<gene>
    <name evidence="1" type="ORF">VCUG_00523</name>
</gene>
<dbReference type="OrthoDB" id="10380058at2759"/>
<dbReference type="Proteomes" id="UP000011081">
    <property type="component" value="Unassembled WGS sequence"/>
</dbReference>
<evidence type="ECO:0000313" key="1">
    <source>
        <dbReference type="EMBL" id="ELA47940.1"/>
    </source>
</evidence>
<organism evidence="1 2">
    <name type="scientific">Vavraia culicis (isolate floridensis)</name>
    <name type="common">Microsporidian parasite</name>
    <dbReference type="NCBI Taxonomy" id="948595"/>
    <lineage>
        <taxon>Eukaryota</taxon>
        <taxon>Fungi</taxon>
        <taxon>Fungi incertae sedis</taxon>
        <taxon>Microsporidia</taxon>
        <taxon>Pleistophoridae</taxon>
        <taxon>Vavraia</taxon>
    </lineage>
</organism>
<reference evidence="2" key="1">
    <citation type="submission" date="2011-03" db="EMBL/GenBank/DDBJ databases">
        <title>The genome sequence of Vavraia culicis strain floridensis.</title>
        <authorList>
            <consortium name="The Broad Institute Genome Sequencing Platform"/>
            <person name="Cuomo C."/>
            <person name="Becnel J."/>
            <person name="Sanscrainte N."/>
            <person name="Young S.K."/>
            <person name="Zeng Q."/>
            <person name="Gargeya S."/>
            <person name="Fitzgerald M."/>
            <person name="Haas B."/>
            <person name="Abouelleil A."/>
            <person name="Alvarado L."/>
            <person name="Arachchi H.M."/>
            <person name="Berlin A."/>
            <person name="Chapman S.B."/>
            <person name="Gearin G."/>
            <person name="Goldberg J."/>
            <person name="Griggs A."/>
            <person name="Gujja S."/>
            <person name="Hansen M."/>
            <person name="Heiman D."/>
            <person name="Howarth C."/>
            <person name="Larimer J."/>
            <person name="Lui A."/>
            <person name="MacDonald P.J.P."/>
            <person name="McCowen C."/>
            <person name="Montmayeur A."/>
            <person name="Murphy C."/>
            <person name="Neiman D."/>
            <person name="Pearson M."/>
            <person name="Priest M."/>
            <person name="Roberts A."/>
            <person name="Saif S."/>
            <person name="Shea T."/>
            <person name="Sisk P."/>
            <person name="Stolte C."/>
            <person name="Sykes S."/>
            <person name="Wortman J."/>
            <person name="Nusbaum C."/>
            <person name="Birren B."/>
        </authorList>
    </citation>
    <scope>NUCLEOTIDE SEQUENCE [LARGE SCALE GENOMIC DNA]</scope>
    <source>
        <strain evidence="2">floridensis</strain>
    </source>
</reference>
<keyword evidence="2" id="KW-1185">Reference proteome</keyword>